<dbReference type="InterPro" id="IPR003323">
    <property type="entry name" value="OTU_dom"/>
</dbReference>
<feature type="domain" description="OTU" evidence="1">
    <location>
        <begin position="176"/>
        <end position="327"/>
    </location>
</feature>
<protein>
    <recommendedName>
        <fullName evidence="1">OTU domain-containing protein</fullName>
    </recommendedName>
</protein>
<evidence type="ECO:0000313" key="4">
    <source>
        <dbReference type="Proteomes" id="UP000677228"/>
    </source>
</evidence>
<dbReference type="EMBL" id="CAJOBA010035746">
    <property type="protein sequence ID" value="CAF4010027.1"/>
    <property type="molecule type" value="Genomic_DNA"/>
</dbReference>
<sequence length="354" mass="40551">MNLTLSSGIIAGRNQIDVFCSLFNLREFVGVRSITLVGIKLPELIHFMAELQSLKLLSSLTINTDEIQDKDDLRAICKSALQIPSLIKCDVSCGLCDTMTRDKKFEKLLEAFQLSASASDYFNEICSTYYQILELGDFIAPLNFIPLMYFDSSEHMVDRVAQTYLRKCSNIIVQGLIPIETHSDGNCLYYSILRLMSQCEITHIELRVRTIIELIKNYKQYETKYGNSFGIIQEHIRYMYRNYAFSEMYEIIALCDVLQCNIESVYPNIDYSDHLNKCNYTYSPIKKTSFTNKTITILWTHALHEVEARRNSKGTWTANHFVPLVLPCISAQSQIMITSTFQSNSAVKVSTIDL</sequence>
<dbReference type="EMBL" id="CAJNOK010014214">
    <property type="protein sequence ID" value="CAF1199982.1"/>
    <property type="molecule type" value="Genomic_DNA"/>
</dbReference>
<organism evidence="2 4">
    <name type="scientific">Didymodactylos carnosus</name>
    <dbReference type="NCBI Taxonomy" id="1234261"/>
    <lineage>
        <taxon>Eukaryota</taxon>
        <taxon>Metazoa</taxon>
        <taxon>Spiralia</taxon>
        <taxon>Gnathifera</taxon>
        <taxon>Rotifera</taxon>
        <taxon>Eurotatoria</taxon>
        <taxon>Bdelloidea</taxon>
        <taxon>Philodinida</taxon>
        <taxon>Philodinidae</taxon>
        <taxon>Didymodactylos</taxon>
    </lineage>
</organism>
<dbReference type="Proteomes" id="UP000682733">
    <property type="component" value="Unassembled WGS sequence"/>
</dbReference>
<name>A0A8S2EKR5_9BILA</name>
<dbReference type="CDD" id="cd22791">
    <property type="entry name" value="OTU_VRTN"/>
    <property type="match status" value="1"/>
</dbReference>
<evidence type="ECO:0000313" key="3">
    <source>
        <dbReference type="EMBL" id="CAF4010027.1"/>
    </source>
</evidence>
<dbReference type="PROSITE" id="PS50802">
    <property type="entry name" value="OTU"/>
    <property type="match status" value="1"/>
</dbReference>
<evidence type="ECO:0000259" key="1">
    <source>
        <dbReference type="PROSITE" id="PS50802"/>
    </source>
</evidence>
<dbReference type="Gene3D" id="3.90.70.80">
    <property type="match status" value="1"/>
</dbReference>
<dbReference type="Pfam" id="PF02338">
    <property type="entry name" value="OTU"/>
    <property type="match status" value="1"/>
</dbReference>
<gene>
    <name evidence="2" type="ORF">OVA965_LOCUS23940</name>
    <name evidence="3" type="ORF">TMI583_LOCUS24658</name>
</gene>
<evidence type="ECO:0000313" key="2">
    <source>
        <dbReference type="EMBL" id="CAF1199982.1"/>
    </source>
</evidence>
<dbReference type="AlphaFoldDB" id="A0A8S2EKR5"/>
<accession>A0A8S2EKR5</accession>
<dbReference type="InterPro" id="IPR047273">
    <property type="entry name" value="VRTN_OTU_dom"/>
</dbReference>
<comment type="caution">
    <text evidence="2">The sequence shown here is derived from an EMBL/GenBank/DDBJ whole genome shotgun (WGS) entry which is preliminary data.</text>
</comment>
<reference evidence="2" key="1">
    <citation type="submission" date="2021-02" db="EMBL/GenBank/DDBJ databases">
        <authorList>
            <person name="Nowell W R."/>
        </authorList>
    </citation>
    <scope>NUCLEOTIDE SEQUENCE</scope>
</reference>
<dbReference type="Proteomes" id="UP000677228">
    <property type="component" value="Unassembled WGS sequence"/>
</dbReference>
<proteinExistence type="predicted"/>